<feature type="compositionally biased region" description="Basic residues" evidence="1">
    <location>
        <begin position="295"/>
        <end position="307"/>
    </location>
</feature>
<protein>
    <submittedName>
        <fullName evidence="2">Uncharacterized protein</fullName>
    </submittedName>
</protein>
<evidence type="ECO:0000313" key="3">
    <source>
        <dbReference type="Proteomes" id="UP001215712"/>
    </source>
</evidence>
<dbReference type="EMBL" id="JAQJAN010000011">
    <property type="protein sequence ID" value="KAJ5719372.1"/>
    <property type="molecule type" value="Genomic_DNA"/>
</dbReference>
<feature type="compositionally biased region" description="Basic and acidic residues" evidence="1">
    <location>
        <begin position="19"/>
        <end position="31"/>
    </location>
</feature>
<feature type="compositionally biased region" description="Low complexity" evidence="1">
    <location>
        <begin position="90"/>
        <end position="108"/>
    </location>
</feature>
<name>A0AAD6HIQ9_9EURO</name>
<gene>
    <name evidence="2" type="ORF">N7493_007827</name>
</gene>
<dbReference type="AlphaFoldDB" id="A0AAD6HIQ9"/>
<reference evidence="2" key="2">
    <citation type="submission" date="2023-01" db="EMBL/GenBank/DDBJ databases">
        <authorList>
            <person name="Petersen C."/>
        </authorList>
    </citation>
    <scope>NUCLEOTIDE SEQUENCE</scope>
    <source>
        <strain evidence="2">IBT 17514</strain>
    </source>
</reference>
<proteinExistence type="predicted"/>
<evidence type="ECO:0000313" key="2">
    <source>
        <dbReference type="EMBL" id="KAJ5719372.1"/>
    </source>
</evidence>
<sequence length="307" mass="31844">MEAVNRVVNAASTAIWGEDYTHPKDLPHGDEPVSGVQGKGLANDPYDAGNREEQPGAPSPDVGNTAPQEPKLDGKPLNNTVIEPSKPETASGFAVASNSGSGSVYSESPKTSRAQALEQRNNAEPGAALVSPAPEPTSPSASKKETTEAIEAPETDEHNINSDESAFESEANGQGNDTSMQSHSPAEDPHPHVSKEALEGPQGPAPRPAEEFEKEAKEKKSSSHKKNPESPTAAAGSGGSSKSDPSRSSNDSSGTSGHDRASSGISNGSGSGKSNKSNGNGKHGAMAKMKERLNKVAHPRHHKETKE</sequence>
<evidence type="ECO:0000256" key="1">
    <source>
        <dbReference type="SAM" id="MobiDB-lite"/>
    </source>
</evidence>
<feature type="compositionally biased region" description="Basic and acidic residues" evidence="1">
    <location>
        <begin position="208"/>
        <end position="221"/>
    </location>
</feature>
<feature type="region of interest" description="Disordered" evidence="1">
    <location>
        <begin position="1"/>
        <end position="307"/>
    </location>
</feature>
<dbReference type="Proteomes" id="UP001215712">
    <property type="component" value="Unassembled WGS sequence"/>
</dbReference>
<keyword evidence="3" id="KW-1185">Reference proteome</keyword>
<comment type="caution">
    <text evidence="2">The sequence shown here is derived from an EMBL/GenBank/DDBJ whole genome shotgun (WGS) entry which is preliminary data.</text>
</comment>
<feature type="compositionally biased region" description="Polar residues" evidence="1">
    <location>
        <begin position="109"/>
        <end position="122"/>
    </location>
</feature>
<accession>A0AAD6HIQ9</accession>
<feature type="compositionally biased region" description="Polar residues" evidence="1">
    <location>
        <begin position="171"/>
        <end position="184"/>
    </location>
</feature>
<feature type="compositionally biased region" description="Low complexity" evidence="1">
    <location>
        <begin position="229"/>
        <end position="284"/>
    </location>
</feature>
<reference evidence="2" key="1">
    <citation type="journal article" date="2023" name="IMA Fungus">
        <title>Comparative genomic study of the Penicillium genus elucidates a diverse pangenome and 15 lateral gene transfer events.</title>
        <authorList>
            <person name="Petersen C."/>
            <person name="Sorensen T."/>
            <person name="Nielsen M.R."/>
            <person name="Sondergaard T.E."/>
            <person name="Sorensen J.L."/>
            <person name="Fitzpatrick D.A."/>
            <person name="Frisvad J.C."/>
            <person name="Nielsen K.L."/>
        </authorList>
    </citation>
    <scope>NUCLEOTIDE SEQUENCE</scope>
    <source>
        <strain evidence="2">IBT 17514</strain>
    </source>
</reference>
<organism evidence="2 3">
    <name type="scientific">Penicillium malachiteum</name>
    <dbReference type="NCBI Taxonomy" id="1324776"/>
    <lineage>
        <taxon>Eukaryota</taxon>
        <taxon>Fungi</taxon>
        <taxon>Dikarya</taxon>
        <taxon>Ascomycota</taxon>
        <taxon>Pezizomycotina</taxon>
        <taxon>Eurotiomycetes</taxon>
        <taxon>Eurotiomycetidae</taxon>
        <taxon>Eurotiales</taxon>
        <taxon>Aspergillaceae</taxon>
        <taxon>Penicillium</taxon>
    </lineage>
</organism>
<feature type="compositionally biased region" description="Basic and acidic residues" evidence="1">
    <location>
        <begin position="185"/>
        <end position="198"/>
    </location>
</feature>